<comment type="pathway">
    <text evidence="3">Sulfur metabolism; glutathione metabolism.</text>
</comment>
<dbReference type="Pfam" id="PF01019">
    <property type="entry name" value="G_glu_transpept"/>
    <property type="match status" value="1"/>
</dbReference>
<feature type="binding site" evidence="2">
    <location>
        <begin position="399"/>
        <end position="401"/>
    </location>
    <ligand>
        <name>L-glutamate</name>
        <dbReference type="ChEBI" id="CHEBI:29985"/>
    </ligand>
</feature>
<evidence type="ECO:0000256" key="2">
    <source>
        <dbReference type="PIRSR" id="PIRSR600101-2"/>
    </source>
</evidence>
<dbReference type="EC" id="2.3.2.2" evidence="3"/>
<dbReference type="GO" id="GO:0006751">
    <property type="term" value="P:glutathione catabolic process"/>
    <property type="evidence" value="ECO:0007669"/>
    <property type="project" value="UniProtKB-UniRule"/>
</dbReference>
<dbReference type="InterPro" id="IPR029055">
    <property type="entry name" value="Ntn_hydrolases_N"/>
</dbReference>
<keyword evidence="4" id="KW-0732">Signal</keyword>
<dbReference type="InterPro" id="IPR000101">
    <property type="entry name" value="GGT_peptidase"/>
</dbReference>
<dbReference type="EMBL" id="CP001946">
    <property type="protein sequence ID" value="ADM11576.2"/>
    <property type="molecule type" value="Genomic_DNA"/>
</dbReference>
<reference evidence="5 6" key="1">
    <citation type="journal article" date="2010" name="Nat. Commun.">
        <title>The complete sequence of the smallest known nuclear genome from the microsporidian Encephalitozoon intestinalis.</title>
        <authorList>
            <person name="Corradi N."/>
            <person name="Pombert J.-F."/>
            <person name="Farinelli L."/>
            <person name="Didier E.S."/>
            <person name="Keeling P.J."/>
        </authorList>
    </citation>
    <scope>NUCLEOTIDE SEQUENCE [LARGE SCALE GENOMIC DNA]</scope>
    <source>
        <strain evidence="5 6">ATCC 50506</strain>
    </source>
</reference>
<dbReference type="SMR" id="E0S6Z0"/>
<feature type="active site" description="Nucleophile" evidence="1">
    <location>
        <position position="381"/>
    </location>
</feature>
<feature type="binding site" evidence="2">
    <location>
        <begin position="448"/>
        <end position="449"/>
    </location>
    <ligand>
        <name>L-glutamate</name>
        <dbReference type="ChEBI" id="CHEBI:29985"/>
    </ligand>
</feature>
<dbReference type="Gene3D" id="3.60.20.40">
    <property type="match status" value="1"/>
</dbReference>
<dbReference type="PANTHER" id="PTHR11686:SF9">
    <property type="entry name" value="RE13973P"/>
    <property type="match status" value="1"/>
</dbReference>
<comment type="catalytic activity">
    <reaction evidence="3">
        <text>glutathione + H2O = L-cysteinylglycine + L-glutamate</text>
        <dbReference type="Rhea" id="RHEA:28807"/>
        <dbReference type="ChEBI" id="CHEBI:15377"/>
        <dbReference type="ChEBI" id="CHEBI:29985"/>
        <dbReference type="ChEBI" id="CHEBI:57925"/>
        <dbReference type="ChEBI" id="CHEBI:61694"/>
        <dbReference type="EC" id="3.4.19.13"/>
    </reaction>
</comment>
<feature type="signal peptide" evidence="4">
    <location>
        <begin position="1"/>
        <end position="18"/>
    </location>
</feature>
<organism evidence="5 6">
    <name type="scientific">Encephalitozoon intestinalis (strain ATCC 50506)</name>
    <name type="common">Microsporidian parasite</name>
    <name type="synonym">Septata intestinalis</name>
    <dbReference type="NCBI Taxonomy" id="876142"/>
    <lineage>
        <taxon>Eukaryota</taxon>
        <taxon>Fungi</taxon>
        <taxon>Fungi incertae sedis</taxon>
        <taxon>Microsporidia</taxon>
        <taxon>Unikaryonidae</taxon>
        <taxon>Encephalitozoon</taxon>
    </lineage>
</organism>
<dbReference type="MEROPS" id="T03.011"/>
<keyword evidence="3" id="KW-0012">Acyltransferase</keyword>
<dbReference type="OrthoDB" id="1081007at2759"/>
<keyword evidence="3" id="KW-0808">Transferase</keyword>
<dbReference type="InterPro" id="IPR043138">
    <property type="entry name" value="GGT_lsub"/>
</dbReference>
<dbReference type="GeneID" id="9699257"/>
<accession>E0S6Z0</accession>
<evidence type="ECO:0000256" key="3">
    <source>
        <dbReference type="RuleBase" id="RU368068"/>
    </source>
</evidence>
<comment type="function">
    <text evidence="3">Cleaves the gamma-glutamyl peptide bond of glutathione and glutathione conjugates.</text>
</comment>
<protein>
    <recommendedName>
        <fullName evidence="3">Glutathione hydrolase</fullName>
        <ecNumber evidence="3">2.3.2.2</ecNumber>
        <ecNumber evidence="3">3.4.19.13</ecNumber>
    </recommendedName>
    <alternativeName>
        <fullName evidence="3">Gamma-glutamyltransferase</fullName>
    </alternativeName>
    <alternativeName>
        <fullName evidence="3">Gamma-glutamyltranspeptidase</fullName>
    </alternativeName>
</protein>
<proteinExistence type="predicted"/>
<dbReference type="PRINTS" id="PR01210">
    <property type="entry name" value="GGTRANSPTASE"/>
</dbReference>
<feature type="binding site" evidence="2">
    <location>
        <position position="108"/>
    </location>
    <ligand>
        <name>L-glutamate</name>
        <dbReference type="ChEBI" id="CHEBI:29985"/>
    </ligand>
</feature>
<dbReference type="SUPFAM" id="SSF56235">
    <property type="entry name" value="N-terminal nucleophile aminohydrolases (Ntn hydrolases)"/>
    <property type="match status" value="1"/>
</dbReference>
<keyword evidence="3" id="KW-0378">Hydrolase</keyword>
<dbReference type="GO" id="GO:0005886">
    <property type="term" value="C:plasma membrane"/>
    <property type="evidence" value="ECO:0007669"/>
    <property type="project" value="TreeGrafter"/>
</dbReference>
<sequence>MQGKLTGLLTLLLGSIGASIVKENTLGSPDLRTSEVLYSNGACSTEVPLCSRLGVKKLMEGGNAIDAAIASAICIGIINSFSSGIGGGGFVLIKGPDGSNMFDMIDFREVAPKSLSSDKLEGMGRTKVGGLSVGVPGEVLGLYEAHQKYGKLPWKNLFPENIAIAKGFPASNQLIKRINKFSSYVRSDPGLKEVYTRNGVLLKEGDIVVRKNYAKTLETIMNNPKSFYTGELADSIVKAVREKGGLMEKKDLEKYRIIHRDVLEGRYHDYKVYTTNLPTSGALILRALNILEKYDLKKLKEDSIKNGNFKYIHLLIEVFKFAMARRGELGDPAFLPGWERIVEEIVSKKAAEEAYKKINMEKILDVKEYGIKARGVEDHGTTHINVIDKEGMAVLLTSTVNLEFGAQFMDRKTGIVFNNTIDDFYVSSLDNSHEKHPNEVEGGKRPFSSISPVILLKDDEILTLGAAGGIRIPTSIISTIFYLSTGENLREAIMETRIHNHLSPDTTFVEYNSPRKLWKYLSGVGHRIEKSLQNTVFTSVQGIFLKKIGGNRVIQAVSDPRKGGEAFGY</sequence>
<comment type="catalytic activity">
    <reaction evidence="3">
        <text>an N-terminal (5-L-glutamyl)-[peptide] + an alpha-amino acid = 5-L-glutamyl amino acid + an N-terminal L-alpha-aminoacyl-[peptide]</text>
        <dbReference type="Rhea" id="RHEA:23904"/>
        <dbReference type="Rhea" id="RHEA-COMP:9780"/>
        <dbReference type="Rhea" id="RHEA-COMP:9795"/>
        <dbReference type="ChEBI" id="CHEBI:77644"/>
        <dbReference type="ChEBI" id="CHEBI:78597"/>
        <dbReference type="ChEBI" id="CHEBI:78599"/>
        <dbReference type="ChEBI" id="CHEBI:78608"/>
        <dbReference type="EC" id="2.3.2.2"/>
    </reaction>
</comment>
<dbReference type="HOGENOM" id="CLU_014813_4_3_1"/>
<dbReference type="NCBIfam" id="TIGR00066">
    <property type="entry name" value="g_glut_trans"/>
    <property type="match status" value="1"/>
</dbReference>
<dbReference type="PANTHER" id="PTHR11686">
    <property type="entry name" value="GAMMA GLUTAMYL TRANSPEPTIDASE"/>
    <property type="match status" value="1"/>
</dbReference>
<dbReference type="InterPro" id="IPR043137">
    <property type="entry name" value="GGT_ssub_C"/>
</dbReference>
<gene>
    <name evidence="5" type="ORF">Eint_051290</name>
</gene>
<evidence type="ECO:0000313" key="5">
    <source>
        <dbReference type="EMBL" id="ADM11576.2"/>
    </source>
</evidence>
<dbReference type="VEuPathDB" id="MicrosporidiaDB:Eint_051290"/>
<dbReference type="GO" id="GO:0103068">
    <property type="term" value="F:leukotriene C4 gamma-glutamyl transferase activity"/>
    <property type="evidence" value="ECO:0007669"/>
    <property type="project" value="UniProtKB-EC"/>
</dbReference>
<dbReference type="GO" id="GO:0036374">
    <property type="term" value="F:glutathione hydrolase activity"/>
    <property type="evidence" value="ECO:0007669"/>
    <property type="project" value="UniProtKB-UniRule"/>
</dbReference>
<dbReference type="UniPathway" id="UPA00204"/>
<dbReference type="KEGG" id="ein:Eint_051290"/>
<dbReference type="Proteomes" id="UP000002313">
    <property type="component" value="Chromosome V"/>
</dbReference>
<keyword evidence="6" id="KW-1185">Reference proteome</keyword>
<name>E0S6Z0_ENCIT</name>
<reference evidence="5 6" key="2">
    <citation type="journal article" date="2012" name="Proc. Natl. Acad. Sci. U.S.A.">
        <title>Gain and loss of multiple functionally related, horizontally transferred genes in the reduced genomes of two microsporidian parasites.</title>
        <authorList>
            <person name="Pombert J.-F."/>
            <person name="Selman M."/>
            <person name="Burki F."/>
            <person name="Bardell F.T."/>
            <person name="Farinelli L."/>
            <person name="Solter L.F."/>
            <person name="Whitman D.W."/>
            <person name="Weiss L.M."/>
            <person name="Corradi N."/>
            <person name="Keeling P.J."/>
        </authorList>
    </citation>
    <scope>NUCLEOTIDE SEQUENCE [LARGE SCALE GENOMIC DNA]</scope>
    <source>
        <strain evidence="5 6">ATCC 50506</strain>
    </source>
</reference>
<feature type="chain" id="PRO_5003140043" description="Glutathione hydrolase" evidence="4">
    <location>
        <begin position="19"/>
        <end position="569"/>
    </location>
</feature>
<comment type="catalytic activity">
    <reaction evidence="3">
        <text>an S-substituted glutathione + H2O = an S-substituted L-cysteinylglycine + L-glutamate</text>
        <dbReference type="Rhea" id="RHEA:59468"/>
        <dbReference type="ChEBI" id="CHEBI:15377"/>
        <dbReference type="ChEBI" id="CHEBI:29985"/>
        <dbReference type="ChEBI" id="CHEBI:90779"/>
        <dbReference type="ChEBI" id="CHEBI:143103"/>
        <dbReference type="EC" id="3.4.19.13"/>
    </reaction>
</comment>
<evidence type="ECO:0000313" key="6">
    <source>
        <dbReference type="Proteomes" id="UP000002313"/>
    </source>
</evidence>
<dbReference type="AlphaFoldDB" id="E0S6Z0"/>
<dbReference type="EC" id="3.4.19.13" evidence="3"/>
<evidence type="ECO:0000256" key="4">
    <source>
        <dbReference type="SAM" id="SignalP"/>
    </source>
</evidence>
<dbReference type="Gene3D" id="1.10.246.130">
    <property type="match status" value="1"/>
</dbReference>
<dbReference type="RefSeq" id="XP_003072936.2">
    <property type="nucleotide sequence ID" value="XM_003072890.2"/>
</dbReference>
<feature type="binding site" evidence="2">
    <location>
        <position position="469"/>
    </location>
    <ligand>
        <name>L-glutamate</name>
        <dbReference type="ChEBI" id="CHEBI:29985"/>
    </ligand>
</feature>
<feature type="binding site" evidence="2">
    <location>
        <position position="423"/>
    </location>
    <ligand>
        <name>L-glutamate</name>
        <dbReference type="ChEBI" id="CHEBI:29985"/>
    </ligand>
</feature>
<evidence type="ECO:0000256" key="1">
    <source>
        <dbReference type="PIRSR" id="PIRSR600101-1"/>
    </source>
</evidence>